<dbReference type="PANTHER" id="PTHR43690:SF28">
    <property type="entry name" value="PEPTIDASE M16 N-TERMINAL DOMAIN-CONTAINING PROTEIN"/>
    <property type="match status" value="1"/>
</dbReference>
<proteinExistence type="inferred from homology"/>
<dbReference type="GO" id="GO:0005829">
    <property type="term" value="C:cytosol"/>
    <property type="evidence" value="ECO:0007669"/>
    <property type="project" value="TreeGrafter"/>
</dbReference>
<dbReference type="FunFam" id="3.30.830.10:FF:000012">
    <property type="entry name" value="Protease 3"/>
    <property type="match status" value="1"/>
</dbReference>
<dbReference type="Pfam" id="PF00675">
    <property type="entry name" value="Peptidase_M16"/>
    <property type="match status" value="1"/>
</dbReference>
<dbReference type="InterPro" id="IPR011249">
    <property type="entry name" value="Metalloenz_LuxS/M16"/>
</dbReference>
<protein>
    <submittedName>
        <fullName evidence="10">Insulin-degrading enzyme</fullName>
    </submittedName>
</protein>
<keyword evidence="6" id="KW-0862">Zinc</keyword>
<feature type="domain" description="Peptidase M16 N-terminal" evidence="8">
    <location>
        <begin position="27"/>
        <end position="169"/>
    </location>
</feature>
<dbReference type="EMBL" id="GEVK01020737">
    <property type="protein sequence ID" value="JAU32095.1"/>
    <property type="molecule type" value="Transcribed_RNA"/>
</dbReference>
<dbReference type="GO" id="GO:0004222">
    <property type="term" value="F:metalloendopeptidase activity"/>
    <property type="evidence" value="ECO:0007669"/>
    <property type="project" value="UniProtKB-ARBA"/>
</dbReference>
<dbReference type="Pfam" id="PF05193">
    <property type="entry name" value="Peptidase_M16_C"/>
    <property type="match status" value="1"/>
</dbReference>
<evidence type="ECO:0000259" key="8">
    <source>
        <dbReference type="Pfam" id="PF00675"/>
    </source>
</evidence>
<dbReference type="InterPro" id="IPR011765">
    <property type="entry name" value="Pept_M16_N"/>
</dbReference>
<keyword evidence="4" id="KW-0479">Metal-binding</keyword>
<name>A0A1J3EKS1_NOCCA</name>
<keyword evidence="3" id="KW-0645">Protease</keyword>
<dbReference type="AlphaFoldDB" id="A0A1J3EKS1"/>
<accession>A0A1J3EKS1</accession>
<evidence type="ECO:0000313" key="10">
    <source>
        <dbReference type="EMBL" id="JAU32095.1"/>
    </source>
</evidence>
<dbReference type="InterPro" id="IPR007863">
    <property type="entry name" value="Peptidase_M16_C"/>
</dbReference>
<evidence type="ECO:0000256" key="5">
    <source>
        <dbReference type="ARBA" id="ARBA00022801"/>
    </source>
</evidence>
<evidence type="ECO:0000259" key="9">
    <source>
        <dbReference type="Pfam" id="PF05193"/>
    </source>
</evidence>
<dbReference type="InterPro" id="IPR050626">
    <property type="entry name" value="Peptidase_M16"/>
</dbReference>
<evidence type="ECO:0000256" key="2">
    <source>
        <dbReference type="ARBA" id="ARBA00007261"/>
    </source>
</evidence>
<dbReference type="GO" id="GO:0046872">
    <property type="term" value="F:metal ion binding"/>
    <property type="evidence" value="ECO:0007669"/>
    <property type="project" value="UniProtKB-KW"/>
</dbReference>
<sequence length="413" mass="46797">MTKSWNKRNSNDYRSYRSVTLENGLSVLLIRDPEIAQSVAALSVSAGSFFDPPSIQGLAHLIEHVLFRGSKAFPQLDELNDYVSFNGGGEVNAHTELDHTTFSFALNSVKSEHLSGALERFAHQFIDPLMDKETLGREIITLESEFVNCKHTDAERLDQLMAHTSKAGHIFNRFTWGNKKSLSQVSLDELGEAAVKFFNDHYQASSMKLVVLGNEHCDTLERLVSQHFTLIHNGEGLKREIPMITQPWDPKMYTLESVQSNENVVITWMLPRNNQKMPETYLLRLLSNESEGSLCSFLKGKGWITSLNVDVGPVSGFSGIKSSSSYSSTYGSQLFRVDFEVTKEGLKQKYSLVHHLYQYINLLRGKIMDEYMEEYGDLQRMKFQSLYIDQKLISSFLQFAKSLAGLSFNLISI</sequence>
<comment type="similarity">
    <text evidence="2">Belongs to the peptidase M16 family.</text>
</comment>
<evidence type="ECO:0000256" key="3">
    <source>
        <dbReference type="ARBA" id="ARBA00022670"/>
    </source>
</evidence>
<feature type="domain" description="Peptidase M16 C-terminal" evidence="9">
    <location>
        <begin position="195"/>
        <end position="370"/>
    </location>
</feature>
<keyword evidence="7" id="KW-0482">Metalloprotease</keyword>
<dbReference type="GO" id="GO:0006508">
    <property type="term" value="P:proteolysis"/>
    <property type="evidence" value="ECO:0007669"/>
    <property type="project" value="UniProtKB-KW"/>
</dbReference>
<comment type="cofactor">
    <cofactor evidence="1">
        <name>Zn(2+)</name>
        <dbReference type="ChEBI" id="CHEBI:29105"/>
    </cofactor>
</comment>
<organism evidence="10">
    <name type="scientific">Noccaea caerulescens</name>
    <name type="common">Alpine penny-cress</name>
    <name type="synonym">Thlaspi caerulescens</name>
    <dbReference type="NCBI Taxonomy" id="107243"/>
    <lineage>
        <taxon>Eukaryota</taxon>
        <taxon>Viridiplantae</taxon>
        <taxon>Streptophyta</taxon>
        <taxon>Embryophyta</taxon>
        <taxon>Tracheophyta</taxon>
        <taxon>Spermatophyta</taxon>
        <taxon>Magnoliopsida</taxon>
        <taxon>eudicotyledons</taxon>
        <taxon>Gunneridae</taxon>
        <taxon>Pentapetalae</taxon>
        <taxon>rosids</taxon>
        <taxon>malvids</taxon>
        <taxon>Brassicales</taxon>
        <taxon>Brassicaceae</taxon>
        <taxon>Coluteocarpeae</taxon>
        <taxon>Noccaea</taxon>
    </lineage>
</organism>
<dbReference type="PANTHER" id="PTHR43690">
    <property type="entry name" value="NARDILYSIN"/>
    <property type="match status" value="1"/>
</dbReference>
<dbReference type="Gene3D" id="3.30.830.10">
    <property type="entry name" value="Metalloenzyme, LuxS/M16 peptidase-like"/>
    <property type="match status" value="2"/>
</dbReference>
<reference evidence="10" key="1">
    <citation type="submission" date="2016-07" db="EMBL/GenBank/DDBJ databases">
        <title>De novo transcriptome assembly of four accessions of the metal hyperaccumulator plant Noccaea caerulescens.</title>
        <authorList>
            <person name="Blande D."/>
            <person name="Halimaa P."/>
            <person name="Tervahauta A.I."/>
            <person name="Aarts M.G."/>
            <person name="Karenlampi S.O."/>
        </authorList>
    </citation>
    <scope>NUCLEOTIDE SEQUENCE</scope>
</reference>
<evidence type="ECO:0000256" key="6">
    <source>
        <dbReference type="ARBA" id="ARBA00022833"/>
    </source>
</evidence>
<evidence type="ECO:0000256" key="4">
    <source>
        <dbReference type="ARBA" id="ARBA00022723"/>
    </source>
</evidence>
<keyword evidence="5" id="KW-0378">Hydrolase</keyword>
<evidence type="ECO:0000256" key="1">
    <source>
        <dbReference type="ARBA" id="ARBA00001947"/>
    </source>
</evidence>
<evidence type="ECO:0000256" key="7">
    <source>
        <dbReference type="ARBA" id="ARBA00023049"/>
    </source>
</evidence>
<dbReference type="SUPFAM" id="SSF63411">
    <property type="entry name" value="LuxS/MPP-like metallohydrolase"/>
    <property type="match status" value="2"/>
</dbReference>
<gene>
    <name evidence="10" type="ORF">LC_TR7459_c0_g1_i1_g.26598</name>
</gene>